<keyword evidence="1" id="KW-1133">Transmembrane helix</keyword>
<keyword evidence="1" id="KW-0472">Membrane</keyword>
<evidence type="ECO:0000256" key="1">
    <source>
        <dbReference type="SAM" id="Phobius"/>
    </source>
</evidence>
<proteinExistence type="predicted"/>
<name>A0A6V8L4M0_9ACTN</name>
<accession>A0A6V8L4M0</accession>
<feature type="transmembrane region" description="Helical" evidence="1">
    <location>
        <begin position="20"/>
        <end position="41"/>
    </location>
</feature>
<reference evidence="2 3" key="1">
    <citation type="submission" date="2020-03" db="EMBL/GenBank/DDBJ databases">
        <title>Whole genome shotgun sequence of Phytohabitans rumicis NBRC 108638.</title>
        <authorList>
            <person name="Komaki H."/>
            <person name="Tamura T."/>
        </authorList>
    </citation>
    <scope>NUCLEOTIDE SEQUENCE [LARGE SCALE GENOMIC DNA]</scope>
    <source>
        <strain evidence="2 3">NBRC 108638</strain>
    </source>
</reference>
<organism evidence="2 3">
    <name type="scientific">Phytohabitans rumicis</name>
    <dbReference type="NCBI Taxonomy" id="1076125"/>
    <lineage>
        <taxon>Bacteria</taxon>
        <taxon>Bacillati</taxon>
        <taxon>Actinomycetota</taxon>
        <taxon>Actinomycetes</taxon>
        <taxon>Micromonosporales</taxon>
        <taxon>Micromonosporaceae</taxon>
    </lineage>
</organism>
<evidence type="ECO:0000313" key="3">
    <source>
        <dbReference type="Proteomes" id="UP000482960"/>
    </source>
</evidence>
<dbReference type="Proteomes" id="UP000482960">
    <property type="component" value="Unassembled WGS sequence"/>
</dbReference>
<sequence length="177" mass="19553">MSANLLPPVADPRHGRRRGVIILIAGVLLAGILSLVAWNAVRDRPHDPRAYTGSQSQSLDEMLQTYQLILPRCATDTVRYLQYVQGTTDSFYLYFQGERQCVDEFLDVNSMADEETFQTTGLPFDAGIEGWPQAGAKQYTALHHTLDPPDSSSLVAVDIALDLADAEVELYLRAGIL</sequence>
<gene>
    <name evidence="2" type="ORF">Prum_058550</name>
</gene>
<evidence type="ECO:0000313" key="2">
    <source>
        <dbReference type="EMBL" id="GFJ92213.1"/>
    </source>
</evidence>
<dbReference type="EMBL" id="BLPG01000001">
    <property type="protein sequence ID" value="GFJ92213.1"/>
    <property type="molecule type" value="Genomic_DNA"/>
</dbReference>
<protein>
    <submittedName>
        <fullName evidence="2">Uncharacterized protein</fullName>
    </submittedName>
</protein>
<comment type="caution">
    <text evidence="2">The sequence shown here is derived from an EMBL/GenBank/DDBJ whole genome shotgun (WGS) entry which is preliminary data.</text>
</comment>
<keyword evidence="3" id="KW-1185">Reference proteome</keyword>
<keyword evidence="1" id="KW-0812">Transmembrane</keyword>
<reference evidence="2 3" key="2">
    <citation type="submission" date="2020-03" db="EMBL/GenBank/DDBJ databases">
        <authorList>
            <person name="Ichikawa N."/>
            <person name="Kimura A."/>
            <person name="Kitahashi Y."/>
            <person name="Uohara A."/>
        </authorList>
    </citation>
    <scope>NUCLEOTIDE SEQUENCE [LARGE SCALE GENOMIC DNA]</scope>
    <source>
        <strain evidence="2 3">NBRC 108638</strain>
    </source>
</reference>
<dbReference type="AlphaFoldDB" id="A0A6V8L4M0"/>